<accession>A0A2H0K779</accession>
<dbReference type="PANTHER" id="PTHR34387:SF2">
    <property type="entry name" value="SLR1258 PROTEIN"/>
    <property type="match status" value="1"/>
</dbReference>
<protein>
    <recommendedName>
        <fullName evidence="3">SIMPL domain-containing protein</fullName>
    </recommendedName>
</protein>
<name>A0A2H0K779_9BACT</name>
<dbReference type="Proteomes" id="UP000229834">
    <property type="component" value="Unassembled WGS sequence"/>
</dbReference>
<evidence type="ECO:0000313" key="1">
    <source>
        <dbReference type="EMBL" id="PIQ67101.1"/>
    </source>
</evidence>
<sequence length="266" mass="28916">MNDNDNNSVKAKVWRYVPALVLVLSVFLLAQTVNSIRNYKYIGSGIVPQNIISVSGEGEVFAIPDVATFSFSVTETTENVQDSQNSVTDKINSALSKIKSFGVDEKDIKTLDYSAFPKYEYPRVLCNGIDCSPTREVLVGYTVTQTISVKVRTVDDAGKIIGSLGEAGITNLSSLSFTVDDEEKLKEEARSLAIEEAKEKAKTLARDLGVKLVRIVGFSEQGNGQPIFFKTTAQPDAFGGESAPVPNIPTGENKITSNITITYEIK</sequence>
<proteinExistence type="predicted"/>
<dbReference type="InterPro" id="IPR007497">
    <property type="entry name" value="SIMPL/DUF541"/>
</dbReference>
<dbReference type="Gene3D" id="3.30.70.2970">
    <property type="entry name" value="Protein of unknown function (DUF541), domain 2"/>
    <property type="match status" value="1"/>
</dbReference>
<gene>
    <name evidence="1" type="ORF">COV95_00565</name>
</gene>
<dbReference type="Gene3D" id="3.30.110.170">
    <property type="entry name" value="Protein of unknown function (DUF541), domain 1"/>
    <property type="match status" value="1"/>
</dbReference>
<evidence type="ECO:0008006" key="3">
    <source>
        <dbReference type="Google" id="ProtNLM"/>
    </source>
</evidence>
<dbReference type="AlphaFoldDB" id="A0A2H0K779"/>
<dbReference type="Pfam" id="PF04402">
    <property type="entry name" value="SIMPL"/>
    <property type="match status" value="1"/>
</dbReference>
<dbReference type="GO" id="GO:0006974">
    <property type="term" value="P:DNA damage response"/>
    <property type="evidence" value="ECO:0007669"/>
    <property type="project" value="TreeGrafter"/>
</dbReference>
<evidence type="ECO:0000313" key="2">
    <source>
        <dbReference type="Proteomes" id="UP000229834"/>
    </source>
</evidence>
<organism evidence="1 2">
    <name type="scientific">Candidatus Zambryskibacteria bacterium CG11_big_fil_rev_8_21_14_0_20_40_24</name>
    <dbReference type="NCBI Taxonomy" id="1975116"/>
    <lineage>
        <taxon>Bacteria</taxon>
        <taxon>Candidatus Zambryskiibacteriota</taxon>
    </lineage>
</organism>
<reference evidence="1 2" key="1">
    <citation type="submission" date="2017-09" db="EMBL/GenBank/DDBJ databases">
        <title>Depth-based differentiation of microbial function through sediment-hosted aquifers and enrichment of novel symbionts in the deep terrestrial subsurface.</title>
        <authorList>
            <person name="Probst A.J."/>
            <person name="Ladd B."/>
            <person name="Jarett J.K."/>
            <person name="Geller-Mcgrath D.E."/>
            <person name="Sieber C.M."/>
            <person name="Emerson J.B."/>
            <person name="Anantharaman K."/>
            <person name="Thomas B.C."/>
            <person name="Malmstrom R."/>
            <person name="Stieglmeier M."/>
            <person name="Klingl A."/>
            <person name="Woyke T."/>
            <person name="Ryan C.M."/>
            <person name="Banfield J.F."/>
        </authorList>
    </citation>
    <scope>NUCLEOTIDE SEQUENCE [LARGE SCALE GENOMIC DNA]</scope>
    <source>
        <strain evidence="1">CG11_big_fil_rev_8_21_14_0_20_40_24</strain>
    </source>
</reference>
<dbReference type="PANTHER" id="PTHR34387">
    <property type="entry name" value="SLR1258 PROTEIN"/>
    <property type="match status" value="1"/>
</dbReference>
<dbReference type="InterPro" id="IPR052022">
    <property type="entry name" value="26kDa_periplasmic_antigen"/>
</dbReference>
<dbReference type="EMBL" id="PCVC01000016">
    <property type="protein sequence ID" value="PIQ67101.1"/>
    <property type="molecule type" value="Genomic_DNA"/>
</dbReference>
<comment type="caution">
    <text evidence="1">The sequence shown here is derived from an EMBL/GenBank/DDBJ whole genome shotgun (WGS) entry which is preliminary data.</text>
</comment>